<name>A0ABS3UWU4_9ACTN</name>
<sequence>MEEEVRVEEAQSAPAYGRTNWRRFAVAVGVPTVVAGGLVLALAEGALAANFTVSGKQFKLTADTLVGTGFTQYSGELDTQDPDYPGGKIPAAMSGIKSATLVGLCQSVAVGPVTLRIEAGNDANNPVKAENLLIGMSELGGNATFEDIQIGLDASTMTRDGAESHGAPGSFGQQSRTVTIENLRQKAYYTSASTFVLNGMSLKLHIGGSHECYQD</sequence>
<accession>A0ABS3UWU4</accession>
<gene>
    <name evidence="2" type="ORF">J5X75_36550</name>
</gene>
<dbReference type="EMBL" id="JAGFNS010000033">
    <property type="protein sequence ID" value="MBO3743022.1"/>
    <property type="molecule type" value="Genomic_DNA"/>
</dbReference>
<feature type="transmembrane region" description="Helical" evidence="1">
    <location>
        <begin position="24"/>
        <end position="49"/>
    </location>
</feature>
<evidence type="ECO:0000313" key="2">
    <source>
        <dbReference type="EMBL" id="MBO3743022.1"/>
    </source>
</evidence>
<organism evidence="2 3">
    <name type="scientific">Actinoplanes flavus</name>
    <dbReference type="NCBI Taxonomy" id="2820290"/>
    <lineage>
        <taxon>Bacteria</taxon>
        <taxon>Bacillati</taxon>
        <taxon>Actinomycetota</taxon>
        <taxon>Actinomycetes</taxon>
        <taxon>Micromonosporales</taxon>
        <taxon>Micromonosporaceae</taxon>
        <taxon>Actinoplanes</taxon>
    </lineage>
</organism>
<keyword evidence="1" id="KW-0472">Membrane</keyword>
<dbReference type="Pfam" id="PF19741">
    <property type="entry name" value="DUF6230"/>
    <property type="match status" value="1"/>
</dbReference>
<dbReference type="InterPro" id="IPR046198">
    <property type="entry name" value="DUF6230"/>
</dbReference>
<evidence type="ECO:0000256" key="1">
    <source>
        <dbReference type="SAM" id="Phobius"/>
    </source>
</evidence>
<keyword evidence="1" id="KW-1133">Transmembrane helix</keyword>
<comment type="caution">
    <text evidence="2">The sequence shown here is derived from an EMBL/GenBank/DDBJ whole genome shotgun (WGS) entry which is preliminary data.</text>
</comment>
<proteinExistence type="predicted"/>
<protein>
    <submittedName>
        <fullName evidence="2">Cholesterol esterase</fullName>
    </submittedName>
</protein>
<evidence type="ECO:0000313" key="3">
    <source>
        <dbReference type="Proteomes" id="UP000679690"/>
    </source>
</evidence>
<reference evidence="2 3" key="1">
    <citation type="submission" date="2021-03" db="EMBL/GenBank/DDBJ databases">
        <title>Actinoplanes flavus sp. nov., a novel actinomycete isolated from Coconut Palm rhizosphere soil.</title>
        <authorList>
            <person name="Luo X."/>
        </authorList>
    </citation>
    <scope>NUCLEOTIDE SEQUENCE [LARGE SCALE GENOMIC DNA]</scope>
    <source>
        <strain evidence="2 3">NEAU-H7</strain>
    </source>
</reference>
<dbReference type="Proteomes" id="UP000679690">
    <property type="component" value="Unassembled WGS sequence"/>
</dbReference>
<keyword evidence="1" id="KW-0812">Transmembrane</keyword>
<keyword evidence="3" id="KW-1185">Reference proteome</keyword>